<evidence type="ECO:0000313" key="3">
    <source>
        <dbReference type="EMBL" id="KAH3671600.1"/>
    </source>
</evidence>
<feature type="coiled-coil region" evidence="1">
    <location>
        <begin position="550"/>
        <end position="581"/>
    </location>
</feature>
<keyword evidence="1" id="KW-0175">Coiled coil</keyword>
<feature type="coiled-coil region" evidence="1">
    <location>
        <begin position="279"/>
        <end position="400"/>
    </location>
</feature>
<keyword evidence="4" id="KW-1185">Reference proteome</keyword>
<comment type="caution">
    <text evidence="3">The sequence shown here is derived from an EMBL/GenBank/DDBJ whole genome shotgun (WGS) entry which is preliminary data.</text>
</comment>
<evidence type="ECO:0000256" key="1">
    <source>
        <dbReference type="SAM" id="Coils"/>
    </source>
</evidence>
<name>A0A9P8TAR0_9ASCO</name>
<evidence type="ECO:0000256" key="2">
    <source>
        <dbReference type="SAM" id="MobiDB-lite"/>
    </source>
</evidence>
<dbReference type="GeneID" id="70232271"/>
<evidence type="ECO:0000313" key="4">
    <source>
        <dbReference type="Proteomes" id="UP000769157"/>
    </source>
</evidence>
<protein>
    <submittedName>
        <fullName evidence="3">Uncharacterized protein</fullName>
    </submittedName>
</protein>
<gene>
    <name evidence="3" type="ORF">OGAPHI_000303</name>
</gene>
<feature type="coiled-coil region" evidence="1">
    <location>
        <begin position="177"/>
        <end position="211"/>
    </location>
</feature>
<reference evidence="3" key="1">
    <citation type="journal article" date="2021" name="Open Biol.">
        <title>Shared evolutionary footprints suggest mitochondrial oxidative damage underlies multiple complex I losses in fungi.</title>
        <authorList>
            <person name="Schikora-Tamarit M.A."/>
            <person name="Marcet-Houben M."/>
            <person name="Nosek J."/>
            <person name="Gabaldon T."/>
        </authorList>
    </citation>
    <scope>NUCLEOTIDE SEQUENCE</scope>
    <source>
        <strain evidence="3">CBS6075</strain>
    </source>
</reference>
<dbReference type="AlphaFoldDB" id="A0A9P8TAR0"/>
<reference evidence="3" key="2">
    <citation type="submission" date="2021-01" db="EMBL/GenBank/DDBJ databases">
        <authorList>
            <person name="Schikora-Tamarit M.A."/>
        </authorList>
    </citation>
    <scope>NUCLEOTIDE SEQUENCE</scope>
    <source>
        <strain evidence="3">CBS6075</strain>
    </source>
</reference>
<proteinExistence type="predicted"/>
<dbReference type="OrthoDB" id="3993288at2759"/>
<organism evidence="3 4">
    <name type="scientific">Ogataea philodendri</name>
    <dbReference type="NCBI Taxonomy" id="1378263"/>
    <lineage>
        <taxon>Eukaryota</taxon>
        <taxon>Fungi</taxon>
        <taxon>Dikarya</taxon>
        <taxon>Ascomycota</taxon>
        <taxon>Saccharomycotina</taxon>
        <taxon>Pichiomycetes</taxon>
        <taxon>Pichiales</taxon>
        <taxon>Pichiaceae</taxon>
        <taxon>Ogataea</taxon>
    </lineage>
</organism>
<accession>A0A9P8TAR0</accession>
<dbReference type="RefSeq" id="XP_046064776.1">
    <property type="nucleotide sequence ID" value="XM_046203984.1"/>
</dbReference>
<feature type="region of interest" description="Disordered" evidence="2">
    <location>
        <begin position="1"/>
        <end position="60"/>
    </location>
</feature>
<feature type="compositionally biased region" description="Polar residues" evidence="2">
    <location>
        <begin position="36"/>
        <end position="48"/>
    </location>
</feature>
<dbReference type="EMBL" id="JAEUBE010000055">
    <property type="protein sequence ID" value="KAH3671600.1"/>
    <property type="molecule type" value="Genomic_DNA"/>
</dbReference>
<sequence>MNLETQYGESDDSEKEVFSDTPTRSVPTTADYGSYDLTTSPYTANGSPLRSWSRDASARRSRRAARLQSVEILRAKLAGSPNGSSDEDDQQEQLDIDKTLNILPIPNFTIKNTWRGLDTNPRVSSGSKSASGYNEVDVLRKELTDCRIQLRLQKELLLERYGEESSAMEFLHRQFNQDESEREQEHLKKQLDDLVSAFEGLQGQLDVLQRDHQEWKRVADDILGVLEEGKAVPSVIRNAKQGGLGAKLRTIGLETERLVGQLESNSKSPRDDDLPSAEQAVLQQENEKLLTENSQLMLELNRLKAVESELAKSRDLEKQLEQLKIETETSDKAVIKQLEEQLKSYRGIEEKLNIKDVSYQELEQSHQLATQQIEQLRQEKDTLETKFNELQQNKVEKSDQSVDSAELSALKKDLELSLIKQRQINSEKIKLNYKIDELSQQLAKQKNYASVANQKWNDYLTSDVNFQTHLIQILSDILDKKSIKEAAAKILQLANRDELRLDDTDTMKLRETILEYDLAAVRTIVADHGELSKQVSIEKPVGDESLRLRIEELTKRWKKAEETLAFERKQSEKRFQELERENRKLRQ</sequence>
<dbReference type="Proteomes" id="UP000769157">
    <property type="component" value="Unassembled WGS sequence"/>
</dbReference>